<sequence length="734" mass="79363">MTEGLYAQGGLSHDDAEEGRDLGRPSVDGTSRQRQQHEDDPTAQAAQAWAALDGQTGGEEHRYRTLDELASTAPYRKSSETSASSRSKSNSFLDEILPPPGHPDTARRVLSVAIISGFLLVVVFLAASSATSIARDANATDWIGSWVYDDWPVSMGDSSPRYSYSGASSDAEAQASSPAKVADDFSTNATNATATVASDTPGNAFVWHESLDWSLSNARGRLIVVGDVHGMVDSLKSLLQGLDFQPDEDQLILVGDLVAKHPSVNASLATVAYARSVNASIVRGNHDDKVVAWREWMQQQVMLSASNADNATSVNQLSMLDSKDLPDDVQVPDDWREYKWQSQHFQIARQMSSDDAAWLAASPLTLHIPSLHSYVVHAGLMPFETLSGRHAKEANVGRQDVVTAIDQSAQLGDYFAPSRQTRESMLESAESALLLVPDNRDAFALMNMRGIRHNTEVTKSSKHTPWHELYNDEMGECQRTYSSDRLRLRRRSAAPSWWNPLSWSGSQPVTDDEDEETIAMPDADSEASSDDSPASEVANEDVLDVQNESGSSSNSKMDESDDADPDKADNKDQSADESDHGLDYPDSFRPGSQANSTLASAQNVTIVDPTHPNDTDTSGAISSDRDTDEASEASSSSDEAVTVARADCQPVNVIYGHWAKEGLQLNEYTIGLDAGCVYGRRLAAMVVNPSGGSSASISHDLRKEDSITLADTEATIYSFACTAPDGDDSKPDDS</sequence>
<dbReference type="AlphaFoldDB" id="G7DSV5"/>
<accession>G7DSV5</accession>
<dbReference type="STRING" id="764103.G7DSV5"/>
<dbReference type="PANTHER" id="PTHR42850:SF4">
    <property type="entry name" value="ZINC-DEPENDENT ENDOPOLYPHOSPHATASE"/>
    <property type="match status" value="1"/>
</dbReference>
<feature type="transmembrane region" description="Helical" evidence="2">
    <location>
        <begin position="109"/>
        <end position="127"/>
    </location>
</feature>
<dbReference type="InterPro" id="IPR029052">
    <property type="entry name" value="Metallo-depent_PP-like"/>
</dbReference>
<protein>
    <recommendedName>
        <fullName evidence="3">Calcineurin-like phosphoesterase domain-containing protein</fullName>
    </recommendedName>
</protein>
<evidence type="ECO:0000259" key="3">
    <source>
        <dbReference type="Pfam" id="PF00149"/>
    </source>
</evidence>
<dbReference type="InParanoid" id="G7DSV5"/>
<feature type="compositionally biased region" description="Low complexity" evidence="1">
    <location>
        <begin position="80"/>
        <end position="91"/>
    </location>
</feature>
<keyword evidence="2" id="KW-0472">Membrane</keyword>
<dbReference type="Gene3D" id="3.60.21.10">
    <property type="match status" value="2"/>
</dbReference>
<dbReference type="GO" id="GO:0005737">
    <property type="term" value="C:cytoplasm"/>
    <property type="evidence" value="ECO:0007669"/>
    <property type="project" value="TreeGrafter"/>
</dbReference>
<gene>
    <name evidence="4" type="primary">Mo00310</name>
    <name evidence="4" type="ORF">E5Q_00310</name>
</gene>
<evidence type="ECO:0000313" key="4">
    <source>
        <dbReference type="EMBL" id="GAA93665.1"/>
    </source>
</evidence>
<reference evidence="4 5" key="2">
    <citation type="journal article" date="2012" name="Open Biol.">
        <title>Characteristics of nucleosomes and linker DNA regions on the genome of the basidiomycete Mixia osmundae revealed by mono- and dinucleosome mapping.</title>
        <authorList>
            <person name="Nishida H."/>
            <person name="Kondo S."/>
            <person name="Matsumoto T."/>
            <person name="Suzuki Y."/>
            <person name="Yoshikawa H."/>
            <person name="Taylor T.D."/>
            <person name="Sugiyama J."/>
        </authorList>
    </citation>
    <scope>NUCLEOTIDE SEQUENCE [LARGE SCALE GENOMIC DNA]</scope>
    <source>
        <strain evidence="5">CBS 9802 / IAM 14324 / JCM 22182 / KY 12970</strain>
    </source>
</reference>
<keyword evidence="2" id="KW-1133">Transmembrane helix</keyword>
<dbReference type="InterPro" id="IPR050126">
    <property type="entry name" value="Ap4A_hydrolase"/>
</dbReference>
<reference evidence="4 5" key="1">
    <citation type="journal article" date="2011" name="J. Gen. Appl. Microbiol.">
        <title>Draft genome sequencing of the enigmatic basidiomycete Mixia osmundae.</title>
        <authorList>
            <person name="Nishida H."/>
            <person name="Nagatsuka Y."/>
            <person name="Sugiyama J."/>
        </authorList>
    </citation>
    <scope>NUCLEOTIDE SEQUENCE [LARGE SCALE GENOMIC DNA]</scope>
    <source>
        <strain evidence="5">CBS 9802 / IAM 14324 / JCM 22182 / KY 12970</strain>
    </source>
</reference>
<dbReference type="InterPro" id="IPR004843">
    <property type="entry name" value="Calcineurin-like_PHP"/>
</dbReference>
<feature type="compositionally biased region" description="Basic and acidic residues" evidence="1">
    <location>
        <begin position="565"/>
        <end position="583"/>
    </location>
</feature>
<dbReference type="SUPFAM" id="SSF56300">
    <property type="entry name" value="Metallo-dependent phosphatases"/>
    <property type="match status" value="1"/>
</dbReference>
<evidence type="ECO:0000256" key="2">
    <source>
        <dbReference type="SAM" id="Phobius"/>
    </source>
</evidence>
<dbReference type="GO" id="GO:0016791">
    <property type="term" value="F:phosphatase activity"/>
    <property type="evidence" value="ECO:0007669"/>
    <property type="project" value="TreeGrafter"/>
</dbReference>
<dbReference type="EMBL" id="BABT02000013">
    <property type="protein sequence ID" value="GAA93665.1"/>
    <property type="molecule type" value="Genomic_DNA"/>
</dbReference>
<organism evidence="4 5">
    <name type="scientific">Mixia osmundae (strain CBS 9802 / IAM 14324 / JCM 22182 / KY 12970)</name>
    <dbReference type="NCBI Taxonomy" id="764103"/>
    <lineage>
        <taxon>Eukaryota</taxon>
        <taxon>Fungi</taxon>
        <taxon>Dikarya</taxon>
        <taxon>Basidiomycota</taxon>
        <taxon>Pucciniomycotina</taxon>
        <taxon>Mixiomycetes</taxon>
        <taxon>Mixiales</taxon>
        <taxon>Mixiaceae</taxon>
        <taxon>Mixia</taxon>
    </lineage>
</organism>
<evidence type="ECO:0000256" key="1">
    <source>
        <dbReference type="SAM" id="MobiDB-lite"/>
    </source>
</evidence>
<keyword evidence="2" id="KW-0812">Transmembrane</keyword>
<feature type="domain" description="Calcineurin-like phosphoesterase" evidence="3">
    <location>
        <begin position="221"/>
        <end position="299"/>
    </location>
</feature>
<feature type="compositionally biased region" description="Polar residues" evidence="1">
    <location>
        <begin position="499"/>
        <end position="509"/>
    </location>
</feature>
<dbReference type="HOGENOM" id="CLU_377711_0_0_1"/>
<keyword evidence="5" id="KW-1185">Reference proteome</keyword>
<dbReference type="OrthoDB" id="10267127at2759"/>
<dbReference type="OMA" id="WHELYND"/>
<evidence type="ECO:0000313" key="5">
    <source>
        <dbReference type="Proteomes" id="UP000009131"/>
    </source>
</evidence>
<name>G7DSV5_MIXOS</name>
<dbReference type="GO" id="GO:0006798">
    <property type="term" value="P:polyphosphate catabolic process"/>
    <property type="evidence" value="ECO:0007669"/>
    <property type="project" value="TreeGrafter"/>
</dbReference>
<feature type="compositionally biased region" description="Basic and acidic residues" evidence="1">
    <location>
        <begin position="58"/>
        <end position="67"/>
    </location>
</feature>
<feature type="region of interest" description="Disordered" evidence="1">
    <location>
        <begin position="521"/>
        <end position="642"/>
    </location>
</feature>
<dbReference type="Proteomes" id="UP000009131">
    <property type="component" value="Unassembled WGS sequence"/>
</dbReference>
<feature type="compositionally biased region" description="Polar residues" evidence="1">
    <location>
        <begin position="590"/>
        <end position="605"/>
    </location>
</feature>
<dbReference type="RefSeq" id="XP_014565690.1">
    <property type="nucleotide sequence ID" value="XM_014710204.1"/>
</dbReference>
<dbReference type="PANTHER" id="PTHR42850">
    <property type="entry name" value="METALLOPHOSPHOESTERASE"/>
    <property type="match status" value="1"/>
</dbReference>
<comment type="caution">
    <text evidence="4">The sequence shown here is derived from an EMBL/GenBank/DDBJ whole genome shotgun (WGS) entry which is preliminary data.</text>
</comment>
<feature type="region of interest" description="Disordered" evidence="1">
    <location>
        <begin position="1"/>
        <end position="100"/>
    </location>
</feature>
<dbReference type="GO" id="GO:0000298">
    <property type="term" value="F:endopolyphosphatase activity"/>
    <property type="evidence" value="ECO:0007669"/>
    <property type="project" value="TreeGrafter"/>
</dbReference>
<feature type="compositionally biased region" description="Polar residues" evidence="1">
    <location>
        <begin position="546"/>
        <end position="555"/>
    </location>
</feature>
<dbReference type="eggNOG" id="ENOG502S1FD">
    <property type="taxonomic scope" value="Eukaryota"/>
</dbReference>
<dbReference type="Pfam" id="PF00149">
    <property type="entry name" value="Metallophos"/>
    <property type="match status" value="1"/>
</dbReference>
<feature type="region of interest" description="Disordered" evidence="1">
    <location>
        <begin position="497"/>
        <end position="516"/>
    </location>
</feature>
<proteinExistence type="predicted"/>